<protein>
    <submittedName>
        <fullName evidence="1">Immunity 50 family protein</fullName>
    </submittedName>
</protein>
<dbReference type="Pfam" id="PF15594">
    <property type="entry name" value="Imm50"/>
    <property type="match status" value="1"/>
</dbReference>
<sequence>MLLVQLITIVIREMKMNWTDLPCNELLKRVFVNPPKIGSIDIFDIEIKRDGPTVIVSFDLIDVLPDNPPVKWGRDFNRCRMGIYCIGVSELSMTGLATNILAKIDFRIIGDATTIIISSDSLNMELTCSNVTVTGPSVYKSN</sequence>
<name>A0ABY5XAQ8_ERWPY</name>
<dbReference type="Proteomes" id="UP001058553">
    <property type="component" value="Chromosome"/>
</dbReference>
<evidence type="ECO:0000313" key="1">
    <source>
        <dbReference type="EMBL" id="UWS34473.1"/>
    </source>
</evidence>
<keyword evidence="2" id="KW-1185">Reference proteome</keyword>
<dbReference type="InterPro" id="IPR028957">
    <property type="entry name" value="Imm50"/>
</dbReference>
<gene>
    <name evidence="1" type="ORF">NYP84_04665</name>
</gene>
<dbReference type="EMBL" id="CP103445">
    <property type="protein sequence ID" value="UWS34473.1"/>
    <property type="molecule type" value="Genomic_DNA"/>
</dbReference>
<evidence type="ECO:0000313" key="2">
    <source>
        <dbReference type="Proteomes" id="UP001058553"/>
    </source>
</evidence>
<dbReference type="RefSeq" id="WP_226060711.1">
    <property type="nucleotide sequence ID" value="NZ_CP103445.1"/>
</dbReference>
<proteinExistence type="predicted"/>
<accession>A0ABY5XAQ8</accession>
<reference evidence="1" key="1">
    <citation type="submission" date="2022-07" db="EMBL/GenBank/DDBJ databases">
        <title>Genetic diversity of Erwinia pyrifoliae.</title>
        <authorList>
            <person name="Park D.S."/>
            <person name="Ham H."/>
        </authorList>
    </citation>
    <scope>NUCLEOTIDE SEQUENCE</scope>
    <source>
        <strain evidence="1">CP201486</strain>
    </source>
</reference>
<organism evidence="1 2">
    <name type="scientific">Erwinia pyrifoliae</name>
    <dbReference type="NCBI Taxonomy" id="79967"/>
    <lineage>
        <taxon>Bacteria</taxon>
        <taxon>Pseudomonadati</taxon>
        <taxon>Pseudomonadota</taxon>
        <taxon>Gammaproteobacteria</taxon>
        <taxon>Enterobacterales</taxon>
        <taxon>Erwiniaceae</taxon>
        <taxon>Erwinia</taxon>
    </lineage>
</organism>